<dbReference type="AlphaFoldDB" id="A0AAX2GZ06"/>
<gene>
    <name evidence="1" type="ORF">SAMEA44541418_01646</name>
</gene>
<dbReference type="Proteomes" id="UP000215539">
    <property type="component" value="Chromosome 1"/>
</dbReference>
<reference evidence="1 2" key="1">
    <citation type="submission" date="2017-06" db="EMBL/GenBank/DDBJ databases">
        <authorList>
            <consortium name="Pathogen Informatics"/>
        </authorList>
    </citation>
    <scope>NUCLEOTIDE SEQUENCE [LARGE SCALE GENOMIC DNA]</scope>
    <source>
        <strain evidence="1 2">NCTC12947</strain>
    </source>
</reference>
<proteinExistence type="predicted"/>
<evidence type="ECO:0000313" key="1">
    <source>
        <dbReference type="EMBL" id="SNV12924.1"/>
    </source>
</evidence>
<organism evidence="1 2">
    <name type="scientific">Capnocytophaga haemolytica</name>
    <dbReference type="NCBI Taxonomy" id="45243"/>
    <lineage>
        <taxon>Bacteria</taxon>
        <taxon>Pseudomonadati</taxon>
        <taxon>Bacteroidota</taxon>
        <taxon>Flavobacteriia</taxon>
        <taxon>Flavobacteriales</taxon>
        <taxon>Flavobacteriaceae</taxon>
        <taxon>Capnocytophaga</taxon>
    </lineage>
</organism>
<dbReference type="EMBL" id="LT906449">
    <property type="protein sequence ID" value="SNV12924.1"/>
    <property type="molecule type" value="Genomic_DNA"/>
</dbReference>
<dbReference type="RefSeq" id="WP_143325026.1">
    <property type="nucleotide sequence ID" value="NZ_CP014227.1"/>
</dbReference>
<protein>
    <submittedName>
        <fullName evidence="1">Uncharacterized protein</fullName>
    </submittedName>
</protein>
<evidence type="ECO:0000313" key="2">
    <source>
        <dbReference type="Proteomes" id="UP000215539"/>
    </source>
</evidence>
<accession>A0AAX2GZ06</accession>
<sequence length="84" mass="9735">MQTLTIMNNASAANIQKLLDIGKILGIQLRWDTTIESMDFEKIRAEKQQKKFKAMLRQGLEEMELCRKGKLKPKSLDELLNELD</sequence>
<name>A0AAX2GZ06_9FLAO</name>